<dbReference type="PANTHER" id="PTHR11161">
    <property type="entry name" value="O-ACYLTRANSFERASE"/>
    <property type="match status" value="1"/>
</dbReference>
<keyword evidence="5" id="KW-1185">Reference proteome</keyword>
<keyword evidence="2" id="KW-0732">Signal</keyword>
<feature type="transmembrane region" description="Helical" evidence="1">
    <location>
        <begin position="441"/>
        <end position="457"/>
    </location>
</feature>
<dbReference type="Proteomes" id="UP000886998">
    <property type="component" value="Unassembled WGS sequence"/>
</dbReference>
<keyword evidence="1" id="KW-0812">Transmembrane</keyword>
<dbReference type="AlphaFoldDB" id="A0A8X6YCX0"/>
<dbReference type="Pfam" id="PF20146">
    <property type="entry name" value="NRF"/>
    <property type="match status" value="1"/>
</dbReference>
<evidence type="ECO:0000259" key="3">
    <source>
        <dbReference type="SMART" id="SM00703"/>
    </source>
</evidence>
<protein>
    <submittedName>
        <fullName evidence="4">Nose resistant to fluoxetine protein 6</fullName>
    </submittedName>
</protein>
<dbReference type="GO" id="GO:0016747">
    <property type="term" value="F:acyltransferase activity, transferring groups other than amino-acyl groups"/>
    <property type="evidence" value="ECO:0007669"/>
    <property type="project" value="InterPro"/>
</dbReference>
<proteinExistence type="predicted"/>
<evidence type="ECO:0000313" key="4">
    <source>
        <dbReference type="EMBL" id="GFY69114.1"/>
    </source>
</evidence>
<dbReference type="InterPro" id="IPR006621">
    <property type="entry name" value="Nose-resist-to-fluoxetine_N"/>
</dbReference>
<keyword evidence="1" id="KW-0472">Membrane</keyword>
<feature type="domain" description="Nose resistant-to-fluoxetine protein N-terminal" evidence="3">
    <location>
        <begin position="60"/>
        <end position="195"/>
    </location>
</feature>
<feature type="transmembrane region" description="Helical" evidence="1">
    <location>
        <begin position="647"/>
        <end position="670"/>
    </location>
</feature>
<feature type="transmembrane region" description="Helical" evidence="1">
    <location>
        <begin position="290"/>
        <end position="312"/>
    </location>
</feature>
<evidence type="ECO:0000256" key="1">
    <source>
        <dbReference type="SAM" id="Phobius"/>
    </source>
</evidence>
<feature type="chain" id="PRO_5036454758" evidence="2">
    <location>
        <begin position="28"/>
        <end position="685"/>
    </location>
</feature>
<keyword evidence="1" id="KW-1133">Transmembrane helix</keyword>
<evidence type="ECO:0000313" key="5">
    <source>
        <dbReference type="Proteomes" id="UP000886998"/>
    </source>
</evidence>
<dbReference type="PANTHER" id="PTHR11161:SF0">
    <property type="entry name" value="O-ACYLTRANSFERASE LIKE PROTEIN"/>
    <property type="match status" value="1"/>
</dbReference>
<organism evidence="4 5">
    <name type="scientific">Trichonephila inaurata madagascariensis</name>
    <dbReference type="NCBI Taxonomy" id="2747483"/>
    <lineage>
        <taxon>Eukaryota</taxon>
        <taxon>Metazoa</taxon>
        <taxon>Ecdysozoa</taxon>
        <taxon>Arthropoda</taxon>
        <taxon>Chelicerata</taxon>
        <taxon>Arachnida</taxon>
        <taxon>Araneae</taxon>
        <taxon>Araneomorphae</taxon>
        <taxon>Entelegynae</taxon>
        <taxon>Araneoidea</taxon>
        <taxon>Nephilidae</taxon>
        <taxon>Trichonephila</taxon>
        <taxon>Trichonephila inaurata</taxon>
    </lineage>
</organism>
<dbReference type="OrthoDB" id="10006435at2759"/>
<dbReference type="InterPro" id="IPR052728">
    <property type="entry name" value="O2_lipid_transport_reg"/>
</dbReference>
<feature type="transmembrane region" description="Helical" evidence="1">
    <location>
        <begin position="508"/>
        <end position="529"/>
    </location>
</feature>
<feature type="transmembrane region" description="Helical" evidence="1">
    <location>
        <begin position="582"/>
        <end position="603"/>
    </location>
</feature>
<dbReference type="InterPro" id="IPR002656">
    <property type="entry name" value="Acyl_transf_3_dom"/>
</dbReference>
<accession>A0A8X6YCX0</accession>
<feature type="transmembrane region" description="Helical" evidence="1">
    <location>
        <begin position="204"/>
        <end position="225"/>
    </location>
</feature>
<sequence length="685" mass="76962">MGESLKTTFARCFVYATFFLLFSQAHAATTNSPLIGNLTAPYLAFLDDIYYKLEGGEITSNACKADTRKLIELAREEDINALKILDAVGKVSSGVLVGAVNFIGHYSECVNTVVQLKESSLKSKYCLINFNASATFHQEDIPRASWKVLTEQSKSPTIGVCVPQSCTIEDVQQAITTSLHDNFEDIDGSVSTCHGDPTGFGHDAGAIVISCCFTLIIILCIVGTVRDFMTGHKRKAVKSVSTIELCQKQEYKDPSLLDQCLIAFSFKTNAEKIFAVSTGENIAAIHGIKFLSMALIIFGHTFSFGTQNLFILNPGAMQQAPKNFLTQVFANGTLIVDNFFLISGFLVAYLTLKLLEKRKNFPWVYFYAHRYFRLTPLFMAVVMFSGWILRYISSGPNWFKSIEMYDDWCRQNGWLNALYLHNFIHTENMCLSHTWYLANDMQMYIVAPFILIPLLRWPKIGRALTAFHLTAISLTTALITGLNNYPAIPYISNIVPLDVVNQYYKYVYIKPYCRMGPYIVGIALADFILHNKELNIKRITAAFFWCLSTAAGLTVIYLMWPANKGILPTAAEAAAYSALARTVWSLCIAWLIVACYYGYGGFINRILSWPFFTPLSRLTYCAYLIHPVVMNVYYGSTEAPVMFSSGFVMYTFLGNLFITFVLSTFLSILFESPFVNLDKIIRTRS</sequence>
<dbReference type="Pfam" id="PF01757">
    <property type="entry name" value="Acyl_transf_3"/>
    <property type="match status" value="1"/>
</dbReference>
<reference evidence="4" key="1">
    <citation type="submission" date="2020-08" db="EMBL/GenBank/DDBJ databases">
        <title>Multicomponent nature underlies the extraordinary mechanical properties of spider dragline silk.</title>
        <authorList>
            <person name="Kono N."/>
            <person name="Nakamura H."/>
            <person name="Mori M."/>
            <person name="Yoshida Y."/>
            <person name="Ohtoshi R."/>
            <person name="Malay A.D."/>
            <person name="Moran D.A.P."/>
            <person name="Tomita M."/>
            <person name="Numata K."/>
            <person name="Arakawa K."/>
        </authorList>
    </citation>
    <scope>NUCLEOTIDE SEQUENCE</scope>
</reference>
<gene>
    <name evidence="4" type="primary">nrf-6</name>
    <name evidence="4" type="ORF">TNIN_138051</name>
</gene>
<feature type="transmembrane region" description="Helical" evidence="1">
    <location>
        <begin position="469"/>
        <end position="488"/>
    </location>
</feature>
<name>A0A8X6YCX0_9ARAC</name>
<feature type="transmembrane region" description="Helical" evidence="1">
    <location>
        <begin position="324"/>
        <end position="350"/>
    </location>
</feature>
<dbReference type="SMART" id="SM00703">
    <property type="entry name" value="NRF"/>
    <property type="match status" value="1"/>
</dbReference>
<evidence type="ECO:0000256" key="2">
    <source>
        <dbReference type="SAM" id="SignalP"/>
    </source>
</evidence>
<feature type="transmembrane region" description="Helical" evidence="1">
    <location>
        <begin position="371"/>
        <end position="392"/>
    </location>
</feature>
<feature type="transmembrane region" description="Helical" evidence="1">
    <location>
        <begin position="541"/>
        <end position="562"/>
    </location>
</feature>
<feature type="signal peptide" evidence="2">
    <location>
        <begin position="1"/>
        <end position="27"/>
    </location>
</feature>
<comment type="caution">
    <text evidence="4">The sequence shown here is derived from an EMBL/GenBank/DDBJ whole genome shotgun (WGS) entry which is preliminary data.</text>
</comment>
<feature type="transmembrane region" description="Helical" evidence="1">
    <location>
        <begin position="615"/>
        <end position="635"/>
    </location>
</feature>
<dbReference type="EMBL" id="BMAV01017455">
    <property type="protein sequence ID" value="GFY69114.1"/>
    <property type="molecule type" value="Genomic_DNA"/>
</dbReference>